<feature type="domain" description="GH16" evidence="2">
    <location>
        <begin position="42"/>
        <end position="301"/>
    </location>
</feature>
<dbReference type="SUPFAM" id="SSF49899">
    <property type="entry name" value="Concanavalin A-like lectins/glucanases"/>
    <property type="match status" value="1"/>
</dbReference>
<gene>
    <name evidence="3" type="ORF">GCM10022256_10670</name>
</gene>
<dbReference type="PROSITE" id="PS51762">
    <property type="entry name" value="GH16_2"/>
    <property type="match status" value="1"/>
</dbReference>
<dbReference type="RefSeq" id="WP_344793984.1">
    <property type="nucleotide sequence ID" value="NZ_BAABAU010000001.1"/>
</dbReference>
<evidence type="ECO:0000259" key="2">
    <source>
        <dbReference type="PROSITE" id="PS51762"/>
    </source>
</evidence>
<reference evidence="4" key="1">
    <citation type="journal article" date="2019" name="Int. J. Syst. Evol. Microbiol.">
        <title>The Global Catalogue of Microorganisms (GCM) 10K type strain sequencing project: providing services to taxonomists for standard genome sequencing and annotation.</title>
        <authorList>
            <consortium name="The Broad Institute Genomics Platform"/>
            <consortium name="The Broad Institute Genome Sequencing Center for Infectious Disease"/>
            <person name="Wu L."/>
            <person name="Ma J."/>
        </authorList>
    </citation>
    <scope>NUCLEOTIDE SEQUENCE [LARGE SCALE GENOMIC DNA]</scope>
    <source>
        <strain evidence="4">JCM 17442</strain>
    </source>
</reference>
<dbReference type="Pfam" id="PF00722">
    <property type="entry name" value="Glyco_hydro_16"/>
    <property type="match status" value="1"/>
</dbReference>
<name>A0ABP8DZP8_9MICO</name>
<keyword evidence="4" id="KW-1185">Reference proteome</keyword>
<evidence type="ECO:0000313" key="3">
    <source>
        <dbReference type="EMBL" id="GAA4265455.1"/>
    </source>
</evidence>
<feature type="region of interest" description="Disordered" evidence="1">
    <location>
        <begin position="44"/>
        <end position="64"/>
    </location>
</feature>
<dbReference type="EMBL" id="BAABAU010000001">
    <property type="protein sequence ID" value="GAA4265455.1"/>
    <property type="molecule type" value="Genomic_DNA"/>
</dbReference>
<dbReference type="InterPro" id="IPR013320">
    <property type="entry name" value="ConA-like_dom_sf"/>
</dbReference>
<proteinExistence type="predicted"/>
<accession>A0ABP8DZP8</accession>
<sequence>MVSRRAFLGIVGATSVGVLAVVGGVFHDRVESVLGHVPDVLPDSEIPPVPEVPPTSDAPPVSDAMPSGAVVSNGTTWTPTLAEDFLRDAATGDVLTAYPAMNAYPGGRDTSGHGTYAPERVLSVHDSVLDFHLRTVDDRHLVASVLPDDYRPHLYGRVQLRYRASSARGYKFVGLFWPSSDRWNDGEIDWPEGDLDARTRPASAIVGSIGFWTRTMRFLPDREHFAPTDQTGFHVATTEWTPDAIRFYWDDDLIAEVNAGIPTTPMRVTLQAETWIGRGAPPEGAEGHIEIDWIVVYDRTA</sequence>
<dbReference type="Proteomes" id="UP001501594">
    <property type="component" value="Unassembled WGS sequence"/>
</dbReference>
<evidence type="ECO:0000313" key="4">
    <source>
        <dbReference type="Proteomes" id="UP001501594"/>
    </source>
</evidence>
<dbReference type="CDD" id="cd00413">
    <property type="entry name" value="Glyco_hydrolase_16"/>
    <property type="match status" value="1"/>
</dbReference>
<organism evidence="3 4">
    <name type="scientific">Frondihabitans peucedani</name>
    <dbReference type="NCBI Taxonomy" id="598626"/>
    <lineage>
        <taxon>Bacteria</taxon>
        <taxon>Bacillati</taxon>
        <taxon>Actinomycetota</taxon>
        <taxon>Actinomycetes</taxon>
        <taxon>Micrococcales</taxon>
        <taxon>Microbacteriaceae</taxon>
        <taxon>Frondihabitans</taxon>
    </lineage>
</organism>
<feature type="compositionally biased region" description="Pro residues" evidence="1">
    <location>
        <begin position="45"/>
        <end position="57"/>
    </location>
</feature>
<protein>
    <recommendedName>
        <fullName evidence="2">GH16 domain-containing protein</fullName>
    </recommendedName>
</protein>
<evidence type="ECO:0000256" key="1">
    <source>
        <dbReference type="SAM" id="MobiDB-lite"/>
    </source>
</evidence>
<comment type="caution">
    <text evidence="3">The sequence shown here is derived from an EMBL/GenBank/DDBJ whole genome shotgun (WGS) entry which is preliminary data.</text>
</comment>
<dbReference type="Gene3D" id="2.60.120.200">
    <property type="match status" value="1"/>
</dbReference>
<dbReference type="InterPro" id="IPR000757">
    <property type="entry name" value="Beta-glucanase-like"/>
</dbReference>